<keyword evidence="1" id="KW-1133">Transmembrane helix</keyword>
<keyword evidence="3" id="KW-1185">Reference proteome</keyword>
<keyword evidence="1" id="KW-0812">Transmembrane</keyword>
<sequence length="69" mass="7095">MSYTTAVVNGEHNSEAVEVGVNLVVGAVCQVVAFKKAPKATIAVTAVGAAVNLYAAYRKGKKVQSNTSL</sequence>
<dbReference type="AlphaFoldDB" id="A0AAX1NDW8"/>
<dbReference type="RefSeq" id="WP_169665487.1">
    <property type="nucleotide sequence ID" value="NZ_CP076133.1"/>
</dbReference>
<organism evidence="2 3">
    <name type="scientific">Flammeovirga yaeyamensis</name>
    <dbReference type="NCBI Taxonomy" id="367791"/>
    <lineage>
        <taxon>Bacteria</taxon>
        <taxon>Pseudomonadati</taxon>
        <taxon>Bacteroidota</taxon>
        <taxon>Cytophagia</taxon>
        <taxon>Cytophagales</taxon>
        <taxon>Flammeovirgaceae</taxon>
        <taxon>Flammeovirga</taxon>
    </lineage>
</organism>
<evidence type="ECO:0000313" key="2">
    <source>
        <dbReference type="EMBL" id="QWG04595.1"/>
    </source>
</evidence>
<feature type="transmembrane region" description="Helical" evidence="1">
    <location>
        <begin position="40"/>
        <end position="57"/>
    </location>
</feature>
<dbReference type="Proteomes" id="UP000678679">
    <property type="component" value="Chromosome 2"/>
</dbReference>
<proteinExistence type="predicted"/>
<dbReference type="EMBL" id="CP076133">
    <property type="protein sequence ID" value="QWG04595.1"/>
    <property type="molecule type" value="Genomic_DNA"/>
</dbReference>
<keyword evidence="1" id="KW-0472">Membrane</keyword>
<name>A0AAX1NDW8_9BACT</name>
<evidence type="ECO:0000256" key="1">
    <source>
        <dbReference type="SAM" id="Phobius"/>
    </source>
</evidence>
<dbReference type="KEGG" id="fya:KMW28_27235"/>
<reference evidence="2 3" key="1">
    <citation type="submission" date="2021-05" db="EMBL/GenBank/DDBJ databases">
        <title>Comparative genomic studies on the polysaccharide-degrading batcterial strains of the Flammeovirga genus.</title>
        <authorList>
            <person name="Zewei F."/>
            <person name="Zheng Z."/>
            <person name="Yu L."/>
            <person name="Ruyue G."/>
            <person name="Yanhong M."/>
            <person name="Yuanyuan C."/>
            <person name="Jingyan G."/>
            <person name="Wenjun H."/>
        </authorList>
    </citation>
    <scope>NUCLEOTIDE SEQUENCE [LARGE SCALE GENOMIC DNA]</scope>
    <source>
        <strain evidence="2 3">NBRC:100898</strain>
    </source>
</reference>
<protein>
    <submittedName>
        <fullName evidence="2">Uncharacterized protein</fullName>
    </submittedName>
</protein>
<accession>A0AAX1NDW8</accession>
<gene>
    <name evidence="2" type="ORF">KMW28_27235</name>
</gene>
<evidence type="ECO:0000313" key="3">
    <source>
        <dbReference type="Proteomes" id="UP000678679"/>
    </source>
</evidence>